<evidence type="ECO:0000256" key="9">
    <source>
        <dbReference type="ARBA" id="ARBA00030073"/>
    </source>
</evidence>
<dbReference type="InterPro" id="IPR002734">
    <property type="entry name" value="RibDG_C"/>
</dbReference>
<dbReference type="GO" id="GO:0009231">
    <property type="term" value="P:riboflavin biosynthetic process"/>
    <property type="evidence" value="ECO:0007669"/>
    <property type="project" value="UniProtKB-KW"/>
</dbReference>
<sequence length="277" mass="29364">MSPAPTRDALSFPSAQGTQIDPYITTSSSHSSSKPFVTLTFATSLDSSLSLSPGVQTALSGPESKAMTHYLRSKHDAILVGAGTAVADNPSLNCRIEGVGGYGGEGLAGQPRPVVIDPKGRWELSKESKVMKLAAEGKGKAPWIVTVQEVADEKKEILESVGGRFFVLPVTRVESQDSAPSIAWPSILEALVKEGVGSIMIEGGGAVINGLLHPQCFHLVDSVIVTIAPTWLGKNGVQVCPDERFEGDRRVPVGRLKCVKWIPLGDDVVLCGRPKLE</sequence>
<comment type="catalytic activity">
    <reaction evidence="11">
        <text>2,5-diamino-6-(1-D-ribitylamino)pyrimidin-4(3H)-one 5'-phosphate + NAD(+) = 2,5-diamino-6-(1-D-ribosylamino)pyrimidin-4(3H)-one 5'-phosphate + NADH + H(+)</text>
        <dbReference type="Rhea" id="RHEA:27274"/>
        <dbReference type="ChEBI" id="CHEBI:15378"/>
        <dbReference type="ChEBI" id="CHEBI:57540"/>
        <dbReference type="ChEBI" id="CHEBI:57945"/>
        <dbReference type="ChEBI" id="CHEBI:58890"/>
        <dbReference type="ChEBI" id="CHEBI:59545"/>
        <dbReference type="EC" id="1.1.1.302"/>
    </reaction>
</comment>
<dbReference type="STRING" id="1448308.A0A2T2P6T9"/>
<evidence type="ECO:0000313" key="15">
    <source>
        <dbReference type="Proteomes" id="UP000240883"/>
    </source>
</evidence>
<evidence type="ECO:0000256" key="8">
    <source>
        <dbReference type="ARBA" id="ARBA00023002"/>
    </source>
</evidence>
<dbReference type="PANTHER" id="PTHR38011">
    <property type="entry name" value="DIHYDROFOLATE REDUCTASE FAMILY PROTEIN (AFU_ORTHOLOGUE AFUA_8G06820)"/>
    <property type="match status" value="1"/>
</dbReference>
<dbReference type="Proteomes" id="UP000240883">
    <property type="component" value="Unassembled WGS sequence"/>
</dbReference>
<dbReference type="Gene3D" id="3.40.430.10">
    <property type="entry name" value="Dihydrofolate Reductase, subunit A"/>
    <property type="match status" value="1"/>
</dbReference>
<dbReference type="Pfam" id="PF01872">
    <property type="entry name" value="RibD_C"/>
    <property type="match status" value="1"/>
</dbReference>
<evidence type="ECO:0000256" key="3">
    <source>
        <dbReference type="ARBA" id="ARBA00009723"/>
    </source>
</evidence>
<accession>A0A2T2P6T9</accession>
<comment type="pathway">
    <text evidence="2">Cofactor biosynthesis; riboflavin biosynthesis.</text>
</comment>
<dbReference type="SUPFAM" id="SSF53597">
    <property type="entry name" value="Dihydrofolate reductase-like"/>
    <property type="match status" value="1"/>
</dbReference>
<evidence type="ECO:0000256" key="7">
    <source>
        <dbReference type="ARBA" id="ARBA00022857"/>
    </source>
</evidence>
<dbReference type="AlphaFoldDB" id="A0A2T2P6T9"/>
<evidence type="ECO:0000313" key="14">
    <source>
        <dbReference type="EMBL" id="PSN73410.1"/>
    </source>
</evidence>
<dbReference type="OrthoDB" id="5432at2759"/>
<name>A0A2T2P6T9_CORCC</name>
<dbReference type="EC" id="1.1.1.302" evidence="4"/>
<evidence type="ECO:0000256" key="12">
    <source>
        <dbReference type="ARBA" id="ARBA00049020"/>
    </source>
</evidence>
<proteinExistence type="inferred from homology"/>
<keyword evidence="8" id="KW-0560">Oxidoreductase</keyword>
<evidence type="ECO:0000256" key="1">
    <source>
        <dbReference type="ARBA" id="ARBA00003555"/>
    </source>
</evidence>
<comment type="similarity">
    <text evidence="3">Belongs to the HTP reductase family.</text>
</comment>
<comment type="function">
    <text evidence="1">Catalyzes an early step in riboflavin biosynthesis, the NADPH-dependent reduction of the ribose side chain of 2,5-diamino-6-ribosylamino-4(3H)-pyrimidinone 5'-phosphate, yielding 2,5-diamino-6-ribitylamino-4(3H)-pyrimidinone 5'-phosphate.</text>
</comment>
<reference evidence="14 15" key="1">
    <citation type="journal article" date="2018" name="Front. Microbiol.">
        <title>Genome-Wide Analysis of Corynespora cassiicola Leaf Fall Disease Putative Effectors.</title>
        <authorList>
            <person name="Lopez D."/>
            <person name="Ribeiro S."/>
            <person name="Label P."/>
            <person name="Fumanal B."/>
            <person name="Venisse J.S."/>
            <person name="Kohler A."/>
            <person name="de Oliveira R.R."/>
            <person name="Labutti K."/>
            <person name="Lipzen A."/>
            <person name="Lail K."/>
            <person name="Bauer D."/>
            <person name="Ohm R.A."/>
            <person name="Barry K.W."/>
            <person name="Spatafora J."/>
            <person name="Grigoriev I.V."/>
            <person name="Martin F.M."/>
            <person name="Pujade-Renaud V."/>
        </authorList>
    </citation>
    <scope>NUCLEOTIDE SEQUENCE [LARGE SCALE GENOMIC DNA]</scope>
    <source>
        <strain evidence="14 15">Philippines</strain>
    </source>
</reference>
<evidence type="ECO:0000256" key="10">
    <source>
        <dbReference type="ARBA" id="ARBA00031630"/>
    </source>
</evidence>
<keyword evidence="15" id="KW-1185">Reference proteome</keyword>
<gene>
    <name evidence="14" type="ORF">BS50DRAFT_568947</name>
</gene>
<feature type="domain" description="Bacterial bifunctional deaminase-reductase C-terminal" evidence="13">
    <location>
        <begin position="35"/>
        <end position="270"/>
    </location>
</feature>
<dbReference type="PANTHER" id="PTHR38011:SF7">
    <property type="entry name" value="2,5-DIAMINO-6-RIBOSYLAMINO-4(3H)-PYRIMIDINONE 5'-PHOSPHATE REDUCTASE"/>
    <property type="match status" value="1"/>
</dbReference>
<evidence type="ECO:0000256" key="6">
    <source>
        <dbReference type="ARBA" id="ARBA00022619"/>
    </source>
</evidence>
<evidence type="ECO:0000259" key="13">
    <source>
        <dbReference type="Pfam" id="PF01872"/>
    </source>
</evidence>
<protein>
    <recommendedName>
        <fullName evidence="5">2,5-diamino-6-ribosylamino-4(3H)-pyrimidinone 5'-phosphate reductase</fullName>
        <ecNumber evidence="4">1.1.1.302</ecNumber>
    </recommendedName>
    <alternativeName>
        <fullName evidence="10">2,5-diamino-6-(5-phospho-D-ribosylamino)pyrimidin-4(3H)-one reductase</fullName>
    </alternativeName>
    <alternativeName>
        <fullName evidence="9">2,5-diamino-6-ribitylamino-4(3H)-pyrimidinone 5'-phosphate synthase</fullName>
    </alternativeName>
</protein>
<evidence type="ECO:0000256" key="5">
    <source>
        <dbReference type="ARBA" id="ARBA00015035"/>
    </source>
</evidence>
<keyword evidence="6" id="KW-0686">Riboflavin biosynthesis</keyword>
<comment type="catalytic activity">
    <reaction evidence="12">
        <text>2,5-diamino-6-(1-D-ribitylamino)pyrimidin-4(3H)-one 5'-phosphate + NADP(+) = 2,5-diamino-6-(1-D-ribosylamino)pyrimidin-4(3H)-one 5'-phosphate + NADPH + H(+)</text>
        <dbReference type="Rhea" id="RHEA:27278"/>
        <dbReference type="ChEBI" id="CHEBI:15378"/>
        <dbReference type="ChEBI" id="CHEBI:57783"/>
        <dbReference type="ChEBI" id="CHEBI:58349"/>
        <dbReference type="ChEBI" id="CHEBI:58890"/>
        <dbReference type="ChEBI" id="CHEBI:59545"/>
        <dbReference type="EC" id="1.1.1.302"/>
    </reaction>
</comment>
<organism evidence="14 15">
    <name type="scientific">Corynespora cassiicola Philippines</name>
    <dbReference type="NCBI Taxonomy" id="1448308"/>
    <lineage>
        <taxon>Eukaryota</taxon>
        <taxon>Fungi</taxon>
        <taxon>Dikarya</taxon>
        <taxon>Ascomycota</taxon>
        <taxon>Pezizomycotina</taxon>
        <taxon>Dothideomycetes</taxon>
        <taxon>Pleosporomycetidae</taxon>
        <taxon>Pleosporales</taxon>
        <taxon>Corynesporascaceae</taxon>
        <taxon>Corynespora</taxon>
    </lineage>
</organism>
<dbReference type="EMBL" id="KZ678129">
    <property type="protein sequence ID" value="PSN73410.1"/>
    <property type="molecule type" value="Genomic_DNA"/>
</dbReference>
<dbReference type="InterPro" id="IPR024072">
    <property type="entry name" value="DHFR-like_dom_sf"/>
</dbReference>
<evidence type="ECO:0000256" key="4">
    <source>
        <dbReference type="ARBA" id="ARBA00012851"/>
    </source>
</evidence>
<keyword evidence="7" id="KW-0521">NADP</keyword>
<evidence type="ECO:0000256" key="2">
    <source>
        <dbReference type="ARBA" id="ARBA00005104"/>
    </source>
</evidence>
<evidence type="ECO:0000256" key="11">
    <source>
        <dbReference type="ARBA" id="ARBA00047550"/>
    </source>
</evidence>
<dbReference type="InterPro" id="IPR050765">
    <property type="entry name" value="Riboflavin_Biosynth_HTPR"/>
</dbReference>
<dbReference type="GO" id="GO:0008703">
    <property type="term" value="F:5-amino-6-(5-phosphoribosylamino)uracil reductase activity"/>
    <property type="evidence" value="ECO:0007669"/>
    <property type="project" value="InterPro"/>
</dbReference>